<keyword evidence="3" id="KW-1185">Reference proteome</keyword>
<feature type="transmembrane region" description="Helical" evidence="1">
    <location>
        <begin position="259"/>
        <end position="278"/>
    </location>
</feature>
<evidence type="ECO:0000313" key="2">
    <source>
        <dbReference type="EMBL" id="CZE48413.1"/>
    </source>
</evidence>
<dbReference type="EMBL" id="FIZP01000007">
    <property type="protein sequence ID" value="CZE48413.1"/>
    <property type="molecule type" value="Genomic_DNA"/>
</dbReference>
<feature type="transmembrane region" description="Helical" evidence="1">
    <location>
        <begin position="12"/>
        <end position="35"/>
    </location>
</feature>
<dbReference type="RefSeq" id="WP_075540362.1">
    <property type="nucleotide sequence ID" value="NZ_CP053844.1"/>
</dbReference>
<reference evidence="2 3" key="1">
    <citation type="submission" date="2016-02" db="EMBL/GenBank/DDBJ databases">
        <authorList>
            <consortium name="Pathogen Informatics"/>
        </authorList>
    </citation>
    <scope>NUCLEOTIDE SEQUENCE [LARGE SCALE GENOMIC DNA]</scope>
    <source>
        <strain evidence="2 3">RC20</strain>
    </source>
</reference>
<keyword evidence="1" id="KW-0472">Membrane</keyword>
<feature type="transmembrane region" description="Helical" evidence="1">
    <location>
        <begin position="102"/>
        <end position="131"/>
    </location>
</feature>
<gene>
    <name evidence="2" type="ORF">ERS672216_01405</name>
</gene>
<feature type="transmembrane region" description="Helical" evidence="1">
    <location>
        <begin position="199"/>
        <end position="221"/>
    </location>
</feature>
<keyword evidence="1" id="KW-1133">Transmembrane helix</keyword>
<evidence type="ECO:0000313" key="3">
    <source>
        <dbReference type="Proteomes" id="UP000069632"/>
    </source>
</evidence>
<dbReference type="OrthoDB" id="5362731at2"/>
<protein>
    <submittedName>
        <fullName evidence="2">Putative integral membrane protein</fullName>
    </submittedName>
</protein>
<name>A0A128EJI9_9BACT</name>
<accession>A0A128EJI9</accession>
<feature type="transmembrane region" description="Helical" evidence="1">
    <location>
        <begin position="233"/>
        <end position="253"/>
    </location>
</feature>
<feature type="transmembrane region" description="Helical" evidence="1">
    <location>
        <begin position="63"/>
        <end position="81"/>
    </location>
</feature>
<organism evidence="2 3">
    <name type="scientific">Campylobacter geochelonis</name>
    <dbReference type="NCBI Taxonomy" id="1780362"/>
    <lineage>
        <taxon>Bacteria</taxon>
        <taxon>Pseudomonadati</taxon>
        <taxon>Campylobacterota</taxon>
        <taxon>Epsilonproteobacteria</taxon>
        <taxon>Campylobacterales</taxon>
        <taxon>Campylobacteraceae</taxon>
        <taxon>Campylobacter</taxon>
    </lineage>
</organism>
<dbReference type="AlphaFoldDB" id="A0A128EJI9"/>
<feature type="transmembrane region" description="Helical" evidence="1">
    <location>
        <begin position="171"/>
        <end position="187"/>
    </location>
</feature>
<dbReference type="Proteomes" id="UP000069632">
    <property type="component" value="Unassembled WGS sequence"/>
</dbReference>
<keyword evidence="1" id="KW-0812">Transmembrane</keyword>
<proteinExistence type="predicted"/>
<evidence type="ECO:0000256" key="1">
    <source>
        <dbReference type="SAM" id="Phobius"/>
    </source>
</evidence>
<sequence length="399" mass="46732">MQKLYNNENLIFLAIFGLNLLFLLYSVSNLSISFYEAEIYYEKQNLVSLLANLSCKFFGQNDFALRAPFLLIHFFNSILIYKISKTMLKRKLDRLISVSLYMFLPGVMASAILVNLAGVIIFFTLLAVYFSETRNNIALIITLLVTTAIDKSFVVLYVGAFLYGIYRKNKILSTISFLCFVSALLFYDFDIQGKPKGFFIDTIGVYSAVFSPFLFLFFIYVMYRIWIKERKNLLWFVCISAFCIASLLSLRQRVELDEFLPYAVVSVPLLVRVFFNSYRIRLPRFRTKHTFLVVVVMLFLLINSSFVVFNQILYPLFFKNEPQKHFIYNYDIAKELAQKLKEKQIYSVKAVDSRLGLRLKFYGIKASPNLYMSRIRPQNAKFSIKIYKFDTLVDKFYVF</sequence>
<feature type="transmembrane region" description="Helical" evidence="1">
    <location>
        <begin position="137"/>
        <end position="164"/>
    </location>
</feature>
<feature type="transmembrane region" description="Helical" evidence="1">
    <location>
        <begin position="290"/>
        <end position="314"/>
    </location>
</feature>